<evidence type="ECO:0000313" key="2">
    <source>
        <dbReference type="EMBL" id="KAG7093075.1"/>
    </source>
</evidence>
<feature type="compositionally biased region" description="Acidic residues" evidence="1">
    <location>
        <begin position="122"/>
        <end position="134"/>
    </location>
</feature>
<dbReference type="RefSeq" id="XP_043009545.1">
    <property type="nucleotide sequence ID" value="XM_043154254.1"/>
</dbReference>
<organism evidence="2 3">
    <name type="scientific">Marasmius oreades</name>
    <name type="common">fairy-ring Marasmius</name>
    <dbReference type="NCBI Taxonomy" id="181124"/>
    <lineage>
        <taxon>Eukaryota</taxon>
        <taxon>Fungi</taxon>
        <taxon>Dikarya</taxon>
        <taxon>Basidiomycota</taxon>
        <taxon>Agaricomycotina</taxon>
        <taxon>Agaricomycetes</taxon>
        <taxon>Agaricomycetidae</taxon>
        <taxon>Agaricales</taxon>
        <taxon>Marasmiineae</taxon>
        <taxon>Marasmiaceae</taxon>
        <taxon>Marasmius</taxon>
    </lineage>
</organism>
<accession>A0A9P7S0I9</accession>
<sequence length="134" mass="15326">MASFAFTSKLMKVDAQQVMQQAGEPYLPTPPAPKLPWTALPADFLDSNRERRLYLLKNPSYSKCAMSGWQDIEYWRNAKLLKEKKPSSRRMKFKSADIIEDEDKSEEDEGDKGKTKGRTDQDQEEEEGASSSED</sequence>
<dbReference type="GeneID" id="66078441"/>
<evidence type="ECO:0000256" key="1">
    <source>
        <dbReference type="SAM" id="MobiDB-lite"/>
    </source>
</evidence>
<proteinExistence type="predicted"/>
<reference evidence="2" key="1">
    <citation type="journal article" date="2021" name="Genome Biol. Evol.">
        <title>The assembled and annotated genome of the fairy-ring fungus Marasmius oreades.</title>
        <authorList>
            <person name="Hiltunen M."/>
            <person name="Ament-Velasquez S.L."/>
            <person name="Johannesson H."/>
        </authorList>
    </citation>
    <scope>NUCLEOTIDE SEQUENCE</scope>
    <source>
        <strain evidence="2">03SP1</strain>
    </source>
</reference>
<comment type="caution">
    <text evidence="2">The sequence shown here is derived from an EMBL/GenBank/DDBJ whole genome shotgun (WGS) entry which is preliminary data.</text>
</comment>
<evidence type="ECO:0000313" key="3">
    <source>
        <dbReference type="Proteomes" id="UP001049176"/>
    </source>
</evidence>
<gene>
    <name evidence="2" type="ORF">E1B28_009365</name>
</gene>
<dbReference type="KEGG" id="more:E1B28_009365"/>
<dbReference type="EMBL" id="CM032185">
    <property type="protein sequence ID" value="KAG7093075.1"/>
    <property type="molecule type" value="Genomic_DNA"/>
</dbReference>
<feature type="compositionally biased region" description="Basic and acidic residues" evidence="1">
    <location>
        <begin position="111"/>
        <end position="121"/>
    </location>
</feature>
<feature type="compositionally biased region" description="Acidic residues" evidence="1">
    <location>
        <begin position="98"/>
        <end position="110"/>
    </location>
</feature>
<name>A0A9P7S0I9_9AGAR</name>
<dbReference type="AlphaFoldDB" id="A0A9P7S0I9"/>
<feature type="region of interest" description="Disordered" evidence="1">
    <location>
        <begin position="84"/>
        <end position="134"/>
    </location>
</feature>
<dbReference type="Proteomes" id="UP001049176">
    <property type="component" value="Chromosome 5"/>
</dbReference>
<protein>
    <submittedName>
        <fullName evidence="2">Uncharacterized protein</fullName>
    </submittedName>
</protein>
<keyword evidence="3" id="KW-1185">Reference proteome</keyword>